<keyword evidence="1" id="KW-0285">Flavoprotein</keyword>
<dbReference type="Proteomes" id="UP000886808">
    <property type="component" value="Unassembled WGS sequence"/>
</dbReference>
<dbReference type="InterPro" id="IPR023753">
    <property type="entry name" value="FAD/NAD-binding_dom"/>
</dbReference>
<dbReference type="PANTHER" id="PTHR48105">
    <property type="entry name" value="THIOREDOXIN REDUCTASE 1-RELATED-RELATED"/>
    <property type="match status" value="1"/>
</dbReference>
<dbReference type="Gene3D" id="3.50.50.60">
    <property type="entry name" value="FAD/NAD(P)-binding domain"/>
    <property type="match status" value="2"/>
</dbReference>
<dbReference type="InterPro" id="IPR036188">
    <property type="entry name" value="FAD/NAD-bd_sf"/>
</dbReference>
<sequence length="286" mass="29756">MSKVVIVGGGPAGVSAALYTVRAGLDTTIISSGVGALGKAHAIENYYGFALPVSGEALAMSGLEQARRLGVKIIEDEVTSIGFMDKLTVKTTSDEFDADYVLLSTGSPRTAPRISGLSENEGKGVSYCAVCDAFFHRGKPVAVLGEGEYALHEVKELLPVASSVTMLTNNVTPEIALPEDVQLDTRKIEKIEQNEEGGLKIRFENGGVLNVSGLFVAFGVAGSAELARKLGAITEGNRIVVDATMATNVPGLYAAGDCTGGMLQVNKAVYEGALAATAIIKASRTK</sequence>
<comment type="caution">
    <text evidence="4">The sequence shown here is derived from an EMBL/GenBank/DDBJ whole genome shotgun (WGS) entry which is preliminary data.</text>
</comment>
<organism evidence="4 5">
    <name type="scientific">Candidatus Butyricicoccus avistercoris</name>
    <dbReference type="NCBI Taxonomy" id="2838518"/>
    <lineage>
        <taxon>Bacteria</taxon>
        <taxon>Bacillati</taxon>
        <taxon>Bacillota</taxon>
        <taxon>Clostridia</taxon>
        <taxon>Eubacteriales</taxon>
        <taxon>Butyricicoccaceae</taxon>
        <taxon>Butyricicoccus</taxon>
    </lineage>
</organism>
<evidence type="ECO:0000259" key="3">
    <source>
        <dbReference type="Pfam" id="PF07992"/>
    </source>
</evidence>
<evidence type="ECO:0000256" key="2">
    <source>
        <dbReference type="ARBA" id="ARBA00023002"/>
    </source>
</evidence>
<dbReference type="EMBL" id="DXIE01000027">
    <property type="protein sequence ID" value="HIV62005.1"/>
    <property type="molecule type" value="Genomic_DNA"/>
</dbReference>
<dbReference type="InterPro" id="IPR050097">
    <property type="entry name" value="Ferredoxin-NADP_redctase_2"/>
</dbReference>
<reference evidence="4" key="2">
    <citation type="submission" date="2021-04" db="EMBL/GenBank/DDBJ databases">
        <authorList>
            <person name="Gilroy R."/>
        </authorList>
    </citation>
    <scope>NUCLEOTIDE SEQUENCE</scope>
    <source>
        <strain evidence="4">CHK193-4272</strain>
    </source>
</reference>
<protein>
    <submittedName>
        <fullName evidence="4">NAD(P)/FAD-dependent oxidoreductase</fullName>
    </submittedName>
</protein>
<dbReference type="PRINTS" id="PR00368">
    <property type="entry name" value="FADPNR"/>
</dbReference>
<gene>
    <name evidence="4" type="ORF">H9746_04040</name>
</gene>
<evidence type="ECO:0000313" key="4">
    <source>
        <dbReference type="EMBL" id="HIV62005.1"/>
    </source>
</evidence>
<reference evidence="4" key="1">
    <citation type="journal article" date="2021" name="PeerJ">
        <title>Extensive microbial diversity within the chicken gut microbiome revealed by metagenomics and culture.</title>
        <authorList>
            <person name="Gilroy R."/>
            <person name="Ravi A."/>
            <person name="Getino M."/>
            <person name="Pursley I."/>
            <person name="Horton D.L."/>
            <person name="Alikhan N.F."/>
            <person name="Baker D."/>
            <person name="Gharbi K."/>
            <person name="Hall N."/>
            <person name="Watson M."/>
            <person name="Adriaenssens E.M."/>
            <person name="Foster-Nyarko E."/>
            <person name="Jarju S."/>
            <person name="Secka A."/>
            <person name="Antonio M."/>
            <person name="Oren A."/>
            <person name="Chaudhuri R.R."/>
            <person name="La Ragione R."/>
            <person name="Hildebrand F."/>
            <person name="Pallen M.J."/>
        </authorList>
    </citation>
    <scope>NUCLEOTIDE SEQUENCE</scope>
    <source>
        <strain evidence="4">CHK193-4272</strain>
    </source>
</reference>
<proteinExistence type="predicted"/>
<dbReference type="GO" id="GO:0016491">
    <property type="term" value="F:oxidoreductase activity"/>
    <property type="evidence" value="ECO:0007669"/>
    <property type="project" value="UniProtKB-KW"/>
</dbReference>
<dbReference type="Pfam" id="PF07992">
    <property type="entry name" value="Pyr_redox_2"/>
    <property type="match status" value="1"/>
</dbReference>
<keyword evidence="2" id="KW-0560">Oxidoreductase</keyword>
<dbReference type="AlphaFoldDB" id="A0A9D1PHQ0"/>
<evidence type="ECO:0000256" key="1">
    <source>
        <dbReference type="ARBA" id="ARBA00022630"/>
    </source>
</evidence>
<accession>A0A9D1PHQ0</accession>
<evidence type="ECO:0000313" key="5">
    <source>
        <dbReference type="Proteomes" id="UP000886808"/>
    </source>
</evidence>
<name>A0A9D1PHQ0_9FIRM</name>
<dbReference type="SUPFAM" id="SSF51905">
    <property type="entry name" value="FAD/NAD(P)-binding domain"/>
    <property type="match status" value="1"/>
</dbReference>
<dbReference type="PRINTS" id="PR00469">
    <property type="entry name" value="PNDRDTASEII"/>
</dbReference>
<feature type="domain" description="FAD/NAD(P)-binding" evidence="3">
    <location>
        <begin position="3"/>
        <end position="272"/>
    </location>
</feature>